<keyword evidence="3" id="KW-1185">Reference proteome</keyword>
<gene>
    <name evidence="2" type="ORF">CY34DRAFT_401359</name>
</gene>
<dbReference type="AlphaFoldDB" id="A0A0D0BA05"/>
<evidence type="ECO:0000256" key="1">
    <source>
        <dbReference type="SAM" id="MobiDB-lite"/>
    </source>
</evidence>
<protein>
    <submittedName>
        <fullName evidence="2">Uncharacterized protein</fullName>
    </submittedName>
</protein>
<name>A0A0D0BA05_9AGAM</name>
<sequence>MIAQFRGKRSFPLAETTLTTSRSSTTPGRKIPALQPNPFLTPLDMGSHCPRSITLHLHIEPFQGMSTKIRNFRHGSRGPDHSPPSSLPRDL</sequence>
<feature type="region of interest" description="Disordered" evidence="1">
    <location>
        <begin position="67"/>
        <end position="91"/>
    </location>
</feature>
<proteinExistence type="predicted"/>
<accession>A0A0D0BA05</accession>
<feature type="region of interest" description="Disordered" evidence="1">
    <location>
        <begin position="1"/>
        <end position="36"/>
    </location>
</feature>
<evidence type="ECO:0000313" key="3">
    <source>
        <dbReference type="Proteomes" id="UP000054485"/>
    </source>
</evidence>
<organism evidence="2 3">
    <name type="scientific">Suillus luteus UH-Slu-Lm8-n1</name>
    <dbReference type="NCBI Taxonomy" id="930992"/>
    <lineage>
        <taxon>Eukaryota</taxon>
        <taxon>Fungi</taxon>
        <taxon>Dikarya</taxon>
        <taxon>Basidiomycota</taxon>
        <taxon>Agaricomycotina</taxon>
        <taxon>Agaricomycetes</taxon>
        <taxon>Agaricomycetidae</taxon>
        <taxon>Boletales</taxon>
        <taxon>Suillineae</taxon>
        <taxon>Suillaceae</taxon>
        <taxon>Suillus</taxon>
    </lineage>
</organism>
<feature type="compositionally biased region" description="Pro residues" evidence="1">
    <location>
        <begin position="81"/>
        <end position="91"/>
    </location>
</feature>
<dbReference type="EMBL" id="KN835158">
    <property type="protein sequence ID" value="KIK46519.1"/>
    <property type="molecule type" value="Genomic_DNA"/>
</dbReference>
<dbReference type="HOGENOM" id="CLU_2428526_0_0_1"/>
<feature type="compositionally biased region" description="Low complexity" evidence="1">
    <location>
        <begin position="16"/>
        <end position="26"/>
    </location>
</feature>
<dbReference type="Proteomes" id="UP000054485">
    <property type="component" value="Unassembled WGS sequence"/>
</dbReference>
<reference evidence="2 3" key="1">
    <citation type="submission" date="2014-04" db="EMBL/GenBank/DDBJ databases">
        <authorList>
            <consortium name="DOE Joint Genome Institute"/>
            <person name="Kuo A."/>
            <person name="Ruytinx J."/>
            <person name="Rineau F."/>
            <person name="Colpaert J."/>
            <person name="Kohler A."/>
            <person name="Nagy L.G."/>
            <person name="Floudas D."/>
            <person name="Copeland A."/>
            <person name="Barry K.W."/>
            <person name="Cichocki N."/>
            <person name="Veneault-Fourrey C."/>
            <person name="LaButti K."/>
            <person name="Lindquist E.A."/>
            <person name="Lipzen A."/>
            <person name="Lundell T."/>
            <person name="Morin E."/>
            <person name="Murat C."/>
            <person name="Sun H."/>
            <person name="Tunlid A."/>
            <person name="Henrissat B."/>
            <person name="Grigoriev I.V."/>
            <person name="Hibbett D.S."/>
            <person name="Martin F."/>
            <person name="Nordberg H.P."/>
            <person name="Cantor M.N."/>
            <person name="Hua S.X."/>
        </authorList>
    </citation>
    <scope>NUCLEOTIDE SEQUENCE [LARGE SCALE GENOMIC DNA]</scope>
    <source>
        <strain evidence="2 3">UH-Slu-Lm8-n1</strain>
    </source>
</reference>
<dbReference type="InParanoid" id="A0A0D0BA05"/>
<evidence type="ECO:0000313" key="2">
    <source>
        <dbReference type="EMBL" id="KIK46519.1"/>
    </source>
</evidence>
<reference evidence="3" key="2">
    <citation type="submission" date="2015-01" db="EMBL/GenBank/DDBJ databases">
        <title>Evolutionary Origins and Diversification of the Mycorrhizal Mutualists.</title>
        <authorList>
            <consortium name="DOE Joint Genome Institute"/>
            <consortium name="Mycorrhizal Genomics Consortium"/>
            <person name="Kohler A."/>
            <person name="Kuo A."/>
            <person name="Nagy L.G."/>
            <person name="Floudas D."/>
            <person name="Copeland A."/>
            <person name="Barry K.W."/>
            <person name="Cichocki N."/>
            <person name="Veneault-Fourrey C."/>
            <person name="LaButti K."/>
            <person name="Lindquist E.A."/>
            <person name="Lipzen A."/>
            <person name="Lundell T."/>
            <person name="Morin E."/>
            <person name="Murat C."/>
            <person name="Riley R."/>
            <person name="Ohm R."/>
            <person name="Sun H."/>
            <person name="Tunlid A."/>
            <person name="Henrissat B."/>
            <person name="Grigoriev I.V."/>
            <person name="Hibbett D.S."/>
            <person name="Martin F."/>
        </authorList>
    </citation>
    <scope>NUCLEOTIDE SEQUENCE [LARGE SCALE GENOMIC DNA]</scope>
    <source>
        <strain evidence="3">UH-Slu-Lm8-n1</strain>
    </source>
</reference>